<dbReference type="KEGG" id="bsb:Bresu_3210"/>
<reference evidence="2" key="1">
    <citation type="journal article" date="2011" name="J. Bacteriol.">
        <title>Genome sequences of eight morphologically diverse alphaproteobacteria.</title>
        <authorList>
            <consortium name="US DOE Joint Genome Institute"/>
            <person name="Brown P.J."/>
            <person name="Kysela D.T."/>
            <person name="Buechlein A."/>
            <person name="Hemmerich C."/>
            <person name="Brun Y.V."/>
        </authorList>
    </citation>
    <scope>NUCLEOTIDE SEQUENCE [LARGE SCALE GENOMIC DNA]</scope>
    <source>
        <strain evidence="2">ATCC 15264 / DSM 4735 / LMG 14903 / NBRC 16000 / CB 81</strain>
    </source>
</reference>
<proteinExistence type="predicted"/>
<name>D9QFK1_BRESC</name>
<dbReference type="Proteomes" id="UP000002696">
    <property type="component" value="Chromosome"/>
</dbReference>
<dbReference type="STRING" id="633149.Bresu_3210"/>
<sequence>MLDTALGEARALLNLDPKAPRRSVVKRLREERNALHPDKTGGRFPSAAREKRYHACDALLSQLQSMAETRAVTVPKYSNALVKANTEMVRSMVEESRLSRERQAQVDVKRDVESARLRLEASSSQPYHRAKFGLIGAGVLSGAIVALQDPVRSLGQFAGLDIGGLNLGFAALSVIAIVTGYVSHLAEQSEKERSRQMLTGSGIRALLSFMNKDHALYSEEVRLEDFTRAISRFIQSADESSSEEAAKAIVGQLVQQGLLASTERKSVSPTYLTSDELRDEAFRGEHDLSAMRPRHRAISILMRTMFKVVGG</sequence>
<dbReference type="InParanoid" id="D9QFK1"/>
<organism evidence="1 2">
    <name type="scientific">Brevundimonas subvibrioides (strain ATCC 15264 / DSM 4735 / LMG 14903 / NBRC 16000 / CB 81)</name>
    <name type="common">Caulobacter subvibrioides</name>
    <dbReference type="NCBI Taxonomy" id="633149"/>
    <lineage>
        <taxon>Bacteria</taxon>
        <taxon>Pseudomonadati</taxon>
        <taxon>Pseudomonadota</taxon>
        <taxon>Alphaproteobacteria</taxon>
        <taxon>Caulobacterales</taxon>
        <taxon>Caulobacteraceae</taxon>
        <taxon>Brevundimonas</taxon>
    </lineage>
</organism>
<dbReference type="AlphaFoldDB" id="D9QFK1"/>
<evidence type="ECO:0000313" key="2">
    <source>
        <dbReference type="Proteomes" id="UP000002696"/>
    </source>
</evidence>
<protein>
    <submittedName>
        <fullName evidence="1">Uncharacterized protein</fullName>
    </submittedName>
</protein>
<evidence type="ECO:0000313" key="1">
    <source>
        <dbReference type="EMBL" id="ADL02516.1"/>
    </source>
</evidence>
<accession>D9QFK1</accession>
<dbReference type="EMBL" id="CP002102">
    <property type="protein sequence ID" value="ADL02516.1"/>
    <property type="molecule type" value="Genomic_DNA"/>
</dbReference>
<keyword evidence="2" id="KW-1185">Reference proteome</keyword>
<gene>
    <name evidence="1" type="ordered locus">Bresu_3210</name>
</gene>
<dbReference type="RefSeq" id="WP_013270616.1">
    <property type="nucleotide sequence ID" value="NC_014375.1"/>
</dbReference>
<dbReference type="HOGENOM" id="CLU_893318_0_0_5"/>